<dbReference type="Pfam" id="PF01068">
    <property type="entry name" value="DNA_ligase_A_M"/>
    <property type="match status" value="1"/>
</dbReference>
<evidence type="ECO:0000313" key="6">
    <source>
        <dbReference type="EMBL" id="ABI68433.1"/>
    </source>
</evidence>
<accession>Q0AXX1</accession>
<evidence type="ECO:0000313" key="7">
    <source>
        <dbReference type="Proteomes" id="UP000001968"/>
    </source>
</evidence>
<evidence type="ECO:0000256" key="2">
    <source>
        <dbReference type="ARBA" id="ARBA00012727"/>
    </source>
</evidence>
<organism evidence="6 7">
    <name type="scientific">Syntrophomonas wolfei subsp. wolfei (strain DSM 2245B / Goettingen)</name>
    <dbReference type="NCBI Taxonomy" id="335541"/>
    <lineage>
        <taxon>Bacteria</taxon>
        <taxon>Bacillati</taxon>
        <taxon>Bacillota</taxon>
        <taxon>Clostridia</taxon>
        <taxon>Eubacteriales</taxon>
        <taxon>Syntrophomonadaceae</taxon>
        <taxon>Syntrophomonas</taxon>
    </lineage>
</organism>
<reference evidence="7" key="1">
    <citation type="journal article" date="2010" name="Environ. Microbiol.">
        <title>The genome of Syntrophomonas wolfei: new insights into syntrophic metabolism and biohydrogen production.</title>
        <authorList>
            <person name="Sieber J.R."/>
            <person name="Sims D.R."/>
            <person name="Han C."/>
            <person name="Kim E."/>
            <person name="Lykidis A."/>
            <person name="Lapidus A.L."/>
            <person name="McDonnald E."/>
            <person name="Rohlin L."/>
            <person name="Culley D.E."/>
            <person name="Gunsalus R."/>
            <person name="McInerney M.J."/>
        </authorList>
    </citation>
    <scope>NUCLEOTIDE SEQUENCE [LARGE SCALE GENOMIC DNA]</scope>
    <source>
        <strain evidence="7">DSM 2245B / Goettingen</strain>
    </source>
</reference>
<dbReference type="Gene3D" id="3.30.1490.70">
    <property type="match status" value="1"/>
</dbReference>
<feature type="domain" description="ATP-dependent DNA ligase family profile" evidence="5">
    <location>
        <begin position="107"/>
        <end position="238"/>
    </location>
</feature>
<dbReference type="GO" id="GO:0006310">
    <property type="term" value="P:DNA recombination"/>
    <property type="evidence" value="ECO:0007669"/>
    <property type="project" value="InterPro"/>
</dbReference>
<keyword evidence="3 6" id="KW-0436">Ligase</keyword>
<dbReference type="RefSeq" id="WP_011640537.1">
    <property type="nucleotide sequence ID" value="NC_008346.1"/>
</dbReference>
<dbReference type="InterPro" id="IPR014146">
    <property type="entry name" value="LigD_ligase_dom"/>
</dbReference>
<evidence type="ECO:0000259" key="5">
    <source>
        <dbReference type="PROSITE" id="PS50160"/>
    </source>
</evidence>
<keyword evidence="7" id="KW-1185">Reference proteome</keyword>
<sequence length="309" mass="34890">MEIFLREIRSMDPINCEQAFDSDDFLYQVKWDGVRMLVAVAGEQVSLLNKRGNLRSRQYPELQNLPNLIRASTAVLDGEIVVLREGKPSFPAVMQRDNCRNPMKIQHLSKTLAISYMVFDLLYLNGRDLRSASLVDRLSQLAELFDNQGCLYLVESFSQGTILFDSVQRAGLEGIVAKKKNSFYRPGKQHDDWFKIKCRCSQACLVGGYTLRGKQVNALLLGVMRDGSLSFAGKASNGLDAEQLQILSETLPRLEVKDSPFLEPTPAGSHYITPQLAVEVEYLEWTDSLHLRFPVIKSFIKNTEADYSV</sequence>
<dbReference type="PANTHER" id="PTHR45674">
    <property type="entry name" value="DNA LIGASE 1/3 FAMILY MEMBER"/>
    <property type="match status" value="1"/>
</dbReference>
<comment type="similarity">
    <text evidence="1">Belongs to the ATP-dependent DNA ligase family.</text>
</comment>
<dbReference type="SUPFAM" id="SSF50249">
    <property type="entry name" value="Nucleic acid-binding proteins"/>
    <property type="match status" value="1"/>
</dbReference>
<dbReference type="Proteomes" id="UP000001968">
    <property type="component" value="Chromosome"/>
</dbReference>
<dbReference type="GO" id="GO:0003910">
    <property type="term" value="F:DNA ligase (ATP) activity"/>
    <property type="evidence" value="ECO:0007669"/>
    <property type="project" value="UniProtKB-EC"/>
</dbReference>
<dbReference type="InterPro" id="IPR012309">
    <property type="entry name" value="DNA_ligase_ATP-dep_C"/>
</dbReference>
<dbReference type="InterPro" id="IPR012340">
    <property type="entry name" value="NA-bd_OB-fold"/>
</dbReference>
<evidence type="ECO:0000256" key="4">
    <source>
        <dbReference type="ARBA" id="ARBA00034003"/>
    </source>
</evidence>
<dbReference type="InterPro" id="IPR012310">
    <property type="entry name" value="DNA_ligase_ATP-dep_cent"/>
</dbReference>
<dbReference type="PANTHER" id="PTHR45674:SF4">
    <property type="entry name" value="DNA LIGASE 1"/>
    <property type="match status" value="1"/>
</dbReference>
<dbReference type="EMBL" id="CP000448">
    <property type="protein sequence ID" value="ABI68433.1"/>
    <property type="molecule type" value="Genomic_DNA"/>
</dbReference>
<dbReference type="Gene3D" id="2.40.50.140">
    <property type="entry name" value="Nucleic acid-binding proteins"/>
    <property type="match status" value="1"/>
</dbReference>
<dbReference type="eggNOG" id="COG1793">
    <property type="taxonomic scope" value="Bacteria"/>
</dbReference>
<name>Q0AXX1_SYNWW</name>
<dbReference type="PROSITE" id="PS50160">
    <property type="entry name" value="DNA_LIGASE_A3"/>
    <property type="match status" value="1"/>
</dbReference>
<dbReference type="GO" id="GO:0005524">
    <property type="term" value="F:ATP binding"/>
    <property type="evidence" value="ECO:0007669"/>
    <property type="project" value="InterPro"/>
</dbReference>
<protein>
    <recommendedName>
        <fullName evidence="2">DNA ligase (ATP)</fullName>
        <ecNumber evidence="2">6.5.1.1</ecNumber>
    </recommendedName>
</protein>
<dbReference type="NCBIfam" id="TIGR02779">
    <property type="entry name" value="NHEJ_ligase_lig"/>
    <property type="match status" value="1"/>
</dbReference>
<dbReference type="InterPro" id="IPR016059">
    <property type="entry name" value="DNA_ligase_ATP-dep_CS"/>
</dbReference>
<comment type="catalytic activity">
    <reaction evidence="4">
        <text>ATP + (deoxyribonucleotide)n-3'-hydroxyl + 5'-phospho-(deoxyribonucleotide)m = (deoxyribonucleotide)n+m + AMP + diphosphate.</text>
        <dbReference type="EC" id="6.5.1.1"/>
    </reaction>
</comment>
<gene>
    <name evidence="6" type="ordered locus">Swol_1123</name>
</gene>
<dbReference type="CDD" id="cd07906">
    <property type="entry name" value="Adenylation_DNA_ligase_LigD_LigC"/>
    <property type="match status" value="1"/>
</dbReference>
<proteinExistence type="inferred from homology"/>
<dbReference type="PROSITE" id="PS00697">
    <property type="entry name" value="DNA_LIGASE_A1"/>
    <property type="match status" value="1"/>
</dbReference>
<dbReference type="InterPro" id="IPR050191">
    <property type="entry name" value="ATP-dep_DNA_ligase"/>
</dbReference>
<dbReference type="GO" id="GO:0006281">
    <property type="term" value="P:DNA repair"/>
    <property type="evidence" value="ECO:0007669"/>
    <property type="project" value="InterPro"/>
</dbReference>
<evidence type="ECO:0000256" key="3">
    <source>
        <dbReference type="ARBA" id="ARBA00022598"/>
    </source>
</evidence>
<dbReference type="HOGENOM" id="CLU_008325_4_0_9"/>
<dbReference type="Pfam" id="PF04679">
    <property type="entry name" value="DNA_ligase_A_C"/>
    <property type="match status" value="1"/>
</dbReference>
<dbReference type="SUPFAM" id="SSF56091">
    <property type="entry name" value="DNA ligase/mRNA capping enzyme, catalytic domain"/>
    <property type="match status" value="1"/>
</dbReference>
<dbReference type="STRING" id="335541.Swol_1123"/>
<dbReference type="EC" id="6.5.1.1" evidence="2"/>
<evidence type="ECO:0000256" key="1">
    <source>
        <dbReference type="ARBA" id="ARBA00007572"/>
    </source>
</evidence>
<dbReference type="AlphaFoldDB" id="Q0AXX1"/>
<dbReference type="Gene3D" id="3.30.470.30">
    <property type="entry name" value="DNA ligase/mRNA capping enzyme"/>
    <property type="match status" value="1"/>
</dbReference>
<dbReference type="KEGG" id="swo:Swol_1123"/>
<dbReference type="OrthoDB" id="9802472at2"/>
<dbReference type="CDD" id="cd07971">
    <property type="entry name" value="OBF_DNA_ligase_LigD"/>
    <property type="match status" value="1"/>
</dbReference>